<evidence type="ECO:0000256" key="6">
    <source>
        <dbReference type="SAM" id="Coils"/>
    </source>
</evidence>
<protein>
    <submittedName>
        <fullName evidence="9">Recombinase</fullName>
    </submittedName>
</protein>
<dbReference type="InterPro" id="IPR050639">
    <property type="entry name" value="SSR_resolvase"/>
</dbReference>
<dbReference type="Pfam" id="PF00239">
    <property type="entry name" value="Resolvase"/>
    <property type="match status" value="1"/>
</dbReference>
<evidence type="ECO:0000256" key="1">
    <source>
        <dbReference type="ARBA" id="ARBA00022908"/>
    </source>
</evidence>
<dbReference type="InterPro" id="IPR006118">
    <property type="entry name" value="Recombinase_CS"/>
</dbReference>
<dbReference type="SMART" id="SM00857">
    <property type="entry name" value="Resolvase"/>
    <property type="match status" value="1"/>
</dbReference>
<keyword evidence="6" id="KW-0175">Coiled coil</keyword>
<dbReference type="Pfam" id="PF13408">
    <property type="entry name" value="Zn_ribbon_recom"/>
    <property type="match status" value="1"/>
</dbReference>
<evidence type="ECO:0000256" key="4">
    <source>
        <dbReference type="PIRSR" id="PIRSR606118-50"/>
    </source>
</evidence>
<feature type="domain" description="Recombinase" evidence="8">
    <location>
        <begin position="177"/>
        <end position="296"/>
    </location>
</feature>
<dbReference type="Gene3D" id="3.40.50.1390">
    <property type="entry name" value="Resolvase, N-terminal catalytic domain"/>
    <property type="match status" value="1"/>
</dbReference>
<dbReference type="InterPro" id="IPR011109">
    <property type="entry name" value="DNA_bind_recombinase_dom"/>
</dbReference>
<feature type="active site" description="O-(5'-phospho-DNA)-serine intermediate" evidence="4 5">
    <location>
        <position position="27"/>
    </location>
</feature>
<keyword evidence="3" id="KW-0233">DNA recombination</keyword>
<name>A0A087E0F2_9BIFI</name>
<dbReference type="STRING" id="77635.BISU_1839"/>
<evidence type="ECO:0000256" key="5">
    <source>
        <dbReference type="PROSITE-ProRule" id="PRU10137"/>
    </source>
</evidence>
<sequence length="566" mass="63969">MTITQNPATEAPSRQTTALAVSYLRVSTKEQAERGGRQEGFSIPAQRQANLRKARELDAIIVEEFVDAGESARKADRPELLRMIEYVKANDVTYCIVHKIDRLARNRADDVTIHLALKEAGVTLVSVTENIDETPSGLLVHGIMSSIAEFYSRNLATEVSKGMTQKAVTGGTSGKAPVGYLNVRKRDELGREIRGVELDPERAPLIKWAFEAYATGRYSTITLREELIDRGLTSVPTPKRPAKAPALSSVHRILSNPYYKGQVTFRGAAYDGLHEPLVSKEIWYRVQAILTDHHLSGEKTQAHDHYLKGSIYCGECDSRLILSNARGSQGIIYPYFLCSGRHSKRTKCERHSMYVPDIEAAVEDYYRRIEIPEHVVVALRELVVSEFDQLHDIARRERHAYEAERSDLLDERGKLLQAHYAGAIPIDLLKSEQERISRRLAFLEVQIEAGDMEYDQAKAHLDDCLTLAGNCYKLYMSQDDALRRTCNQAFFEKLWVRDDSRVEGRLGEPFNILFDPEIQKLALRRKAESESGNQTSFVASLNNEHLVELRGIEPRSDDRTLSLLRA</sequence>
<dbReference type="PROSITE" id="PS51736">
    <property type="entry name" value="RECOMBINASES_3"/>
    <property type="match status" value="1"/>
</dbReference>
<keyword evidence="2" id="KW-0238">DNA-binding</keyword>
<dbReference type="CDD" id="cd00338">
    <property type="entry name" value="Ser_Recombinase"/>
    <property type="match status" value="1"/>
</dbReference>
<evidence type="ECO:0000256" key="2">
    <source>
        <dbReference type="ARBA" id="ARBA00023125"/>
    </source>
</evidence>
<evidence type="ECO:0000313" key="10">
    <source>
        <dbReference type="Proteomes" id="UP000029055"/>
    </source>
</evidence>
<keyword evidence="1" id="KW-0229">DNA integration</keyword>
<feature type="domain" description="Resolvase/invertase-type recombinase catalytic" evidence="7">
    <location>
        <begin position="19"/>
        <end position="170"/>
    </location>
</feature>
<evidence type="ECO:0000256" key="3">
    <source>
        <dbReference type="ARBA" id="ARBA00023172"/>
    </source>
</evidence>
<dbReference type="Gene3D" id="3.90.1750.20">
    <property type="entry name" value="Putative Large Serine Recombinase, Chain B, Domain 2"/>
    <property type="match status" value="1"/>
</dbReference>
<evidence type="ECO:0000259" key="8">
    <source>
        <dbReference type="PROSITE" id="PS51737"/>
    </source>
</evidence>
<evidence type="ECO:0000313" key="9">
    <source>
        <dbReference type="EMBL" id="KFJ01253.1"/>
    </source>
</evidence>
<dbReference type="GO" id="GO:0015074">
    <property type="term" value="P:DNA integration"/>
    <property type="evidence" value="ECO:0007669"/>
    <property type="project" value="UniProtKB-KW"/>
</dbReference>
<dbReference type="Proteomes" id="UP000029055">
    <property type="component" value="Unassembled WGS sequence"/>
</dbReference>
<dbReference type="PROSITE" id="PS00397">
    <property type="entry name" value="RECOMBINASES_1"/>
    <property type="match status" value="1"/>
</dbReference>
<keyword evidence="10" id="KW-1185">Reference proteome</keyword>
<evidence type="ECO:0000259" key="7">
    <source>
        <dbReference type="PROSITE" id="PS51736"/>
    </source>
</evidence>
<dbReference type="InterPro" id="IPR036162">
    <property type="entry name" value="Resolvase-like_N_sf"/>
</dbReference>
<dbReference type="PANTHER" id="PTHR30461">
    <property type="entry name" value="DNA-INVERTASE FROM LAMBDOID PROPHAGE"/>
    <property type="match status" value="1"/>
</dbReference>
<proteinExistence type="predicted"/>
<dbReference type="SUPFAM" id="SSF53041">
    <property type="entry name" value="Resolvase-like"/>
    <property type="match status" value="1"/>
</dbReference>
<dbReference type="InterPro" id="IPR038109">
    <property type="entry name" value="DNA_bind_recomb_sf"/>
</dbReference>
<accession>A0A087E0F2</accession>
<dbReference type="Pfam" id="PF07508">
    <property type="entry name" value="Recombinase"/>
    <property type="match status" value="1"/>
</dbReference>
<feature type="coiled-coil region" evidence="6">
    <location>
        <begin position="391"/>
        <end position="446"/>
    </location>
</feature>
<dbReference type="GO" id="GO:0000150">
    <property type="term" value="F:DNA strand exchange activity"/>
    <property type="evidence" value="ECO:0007669"/>
    <property type="project" value="InterPro"/>
</dbReference>
<dbReference type="eggNOG" id="COG1961">
    <property type="taxonomic scope" value="Bacteria"/>
</dbReference>
<dbReference type="PANTHER" id="PTHR30461:SF23">
    <property type="entry name" value="DNA RECOMBINASE-RELATED"/>
    <property type="match status" value="1"/>
</dbReference>
<dbReference type="PROSITE" id="PS51737">
    <property type="entry name" value="RECOMBINASE_DNA_BIND"/>
    <property type="match status" value="1"/>
</dbReference>
<dbReference type="GO" id="GO:0003677">
    <property type="term" value="F:DNA binding"/>
    <property type="evidence" value="ECO:0007669"/>
    <property type="project" value="UniProtKB-KW"/>
</dbReference>
<dbReference type="AlphaFoldDB" id="A0A087E0F2"/>
<reference evidence="9 10" key="1">
    <citation type="submission" date="2014-03" db="EMBL/GenBank/DDBJ databases">
        <title>Genomics of Bifidobacteria.</title>
        <authorList>
            <person name="Ventura M."/>
            <person name="Milani C."/>
            <person name="Lugli G.A."/>
        </authorList>
    </citation>
    <scope>NUCLEOTIDE SEQUENCE [LARGE SCALE GENOMIC DNA]</scope>
    <source>
        <strain evidence="9 10">LMG 11597</strain>
    </source>
</reference>
<dbReference type="EMBL" id="JGZR01000011">
    <property type="protein sequence ID" value="KFJ01253.1"/>
    <property type="molecule type" value="Genomic_DNA"/>
</dbReference>
<gene>
    <name evidence="9" type="ORF">BISU_1839</name>
</gene>
<comment type="caution">
    <text evidence="9">The sequence shown here is derived from an EMBL/GenBank/DDBJ whole genome shotgun (WGS) entry which is preliminary data.</text>
</comment>
<dbReference type="InterPro" id="IPR006119">
    <property type="entry name" value="Resolv_N"/>
</dbReference>
<organism evidence="9 10">
    <name type="scientific">Bifidobacterium subtile</name>
    <dbReference type="NCBI Taxonomy" id="77635"/>
    <lineage>
        <taxon>Bacteria</taxon>
        <taxon>Bacillati</taxon>
        <taxon>Actinomycetota</taxon>
        <taxon>Actinomycetes</taxon>
        <taxon>Bifidobacteriales</taxon>
        <taxon>Bifidobacteriaceae</taxon>
        <taxon>Bifidobacterium</taxon>
    </lineage>
</organism>
<dbReference type="InterPro" id="IPR025827">
    <property type="entry name" value="Zn_ribbon_recom_dom"/>
</dbReference>